<comment type="caution">
    <text evidence="2">The sequence shown here is derived from an EMBL/GenBank/DDBJ whole genome shotgun (WGS) entry which is preliminary data.</text>
</comment>
<feature type="region of interest" description="Disordered" evidence="1">
    <location>
        <begin position="1"/>
        <end position="135"/>
    </location>
</feature>
<protein>
    <submittedName>
        <fullName evidence="2">Uncharacterized protein</fullName>
    </submittedName>
</protein>
<dbReference type="EMBL" id="MU842941">
    <property type="protein sequence ID" value="KAK2025280.1"/>
    <property type="molecule type" value="Genomic_DNA"/>
</dbReference>
<evidence type="ECO:0000313" key="2">
    <source>
        <dbReference type="EMBL" id="KAK2025280.1"/>
    </source>
</evidence>
<dbReference type="Proteomes" id="UP001232148">
    <property type="component" value="Unassembled WGS sequence"/>
</dbReference>
<feature type="compositionally biased region" description="Basic residues" evidence="1">
    <location>
        <begin position="76"/>
        <end position="91"/>
    </location>
</feature>
<evidence type="ECO:0000313" key="3">
    <source>
        <dbReference type="Proteomes" id="UP001232148"/>
    </source>
</evidence>
<sequence length="148" mass="17138">MQRIRPTHSRRRLSHSEVGGRPMQRPLPSLYQASGPRTLHTRFPANPPPRATPHSPQPSDHGPASRRQEPVGPDRPRRRRKHTYTRPRCSRTAKIENTGEGALSQGKDEERKRGRRKERKRGGMKKKWETCPPPRTHQVLFRNVTLQS</sequence>
<name>A0AAD9HA62_9PEZI</name>
<dbReference type="AlphaFoldDB" id="A0AAD9HA62"/>
<accession>A0AAD9HA62</accession>
<evidence type="ECO:0000256" key="1">
    <source>
        <dbReference type="SAM" id="MobiDB-lite"/>
    </source>
</evidence>
<gene>
    <name evidence="2" type="ORF">LX32DRAFT_66478</name>
</gene>
<reference evidence="2" key="1">
    <citation type="submission" date="2021-06" db="EMBL/GenBank/DDBJ databases">
        <title>Comparative genomics, transcriptomics and evolutionary studies reveal genomic signatures of adaptation to plant cell wall in hemibiotrophic fungi.</title>
        <authorList>
            <consortium name="DOE Joint Genome Institute"/>
            <person name="Baroncelli R."/>
            <person name="Diaz J.F."/>
            <person name="Benocci T."/>
            <person name="Peng M."/>
            <person name="Battaglia E."/>
            <person name="Haridas S."/>
            <person name="Andreopoulos W."/>
            <person name="Labutti K."/>
            <person name="Pangilinan J."/>
            <person name="Floch G.L."/>
            <person name="Makela M.R."/>
            <person name="Henrissat B."/>
            <person name="Grigoriev I.V."/>
            <person name="Crouch J.A."/>
            <person name="De Vries R.P."/>
            <person name="Sukno S.A."/>
            <person name="Thon M.R."/>
        </authorList>
    </citation>
    <scope>NUCLEOTIDE SEQUENCE</scope>
    <source>
        <strain evidence="2">MAFF235873</strain>
    </source>
</reference>
<feature type="compositionally biased region" description="Basic residues" evidence="1">
    <location>
        <begin position="1"/>
        <end position="13"/>
    </location>
</feature>
<organism evidence="2 3">
    <name type="scientific">Colletotrichum zoysiae</name>
    <dbReference type="NCBI Taxonomy" id="1216348"/>
    <lineage>
        <taxon>Eukaryota</taxon>
        <taxon>Fungi</taxon>
        <taxon>Dikarya</taxon>
        <taxon>Ascomycota</taxon>
        <taxon>Pezizomycotina</taxon>
        <taxon>Sordariomycetes</taxon>
        <taxon>Hypocreomycetidae</taxon>
        <taxon>Glomerellales</taxon>
        <taxon>Glomerellaceae</taxon>
        <taxon>Colletotrichum</taxon>
        <taxon>Colletotrichum graminicola species complex</taxon>
    </lineage>
</organism>
<proteinExistence type="predicted"/>
<feature type="compositionally biased region" description="Basic residues" evidence="1">
    <location>
        <begin position="113"/>
        <end position="125"/>
    </location>
</feature>
<feature type="compositionally biased region" description="Basic and acidic residues" evidence="1">
    <location>
        <begin position="66"/>
        <end position="75"/>
    </location>
</feature>
<keyword evidence="3" id="KW-1185">Reference proteome</keyword>